<dbReference type="KEGG" id="spaa:SPAPADRAFT_149728"/>
<organism evidence="4">
    <name type="scientific">Spathaspora passalidarum (strain NRRL Y-27907 / 11-Y1)</name>
    <dbReference type="NCBI Taxonomy" id="619300"/>
    <lineage>
        <taxon>Eukaryota</taxon>
        <taxon>Fungi</taxon>
        <taxon>Dikarya</taxon>
        <taxon>Ascomycota</taxon>
        <taxon>Saccharomycotina</taxon>
        <taxon>Pichiomycetes</taxon>
        <taxon>Debaryomycetaceae</taxon>
        <taxon>Spathaspora</taxon>
    </lineage>
</organism>
<reference evidence="3 4" key="1">
    <citation type="journal article" date="2011" name="Proc. Natl. Acad. Sci. U.S.A.">
        <title>Comparative genomics of xylose-fermenting fungi for enhanced biofuel production.</title>
        <authorList>
            <person name="Wohlbach D.J."/>
            <person name="Kuo A."/>
            <person name="Sato T.K."/>
            <person name="Potts K.M."/>
            <person name="Salamov A.A."/>
            <person name="LaButti K.M."/>
            <person name="Sun H."/>
            <person name="Clum A."/>
            <person name="Pangilinan J.L."/>
            <person name="Lindquist E.A."/>
            <person name="Lucas S."/>
            <person name="Lapidus A."/>
            <person name="Jin M."/>
            <person name="Gunawan C."/>
            <person name="Balan V."/>
            <person name="Dale B.E."/>
            <person name="Jeffries T.W."/>
            <person name="Zinkel R."/>
            <person name="Barry K.W."/>
            <person name="Grigoriev I.V."/>
            <person name="Gasch A.P."/>
        </authorList>
    </citation>
    <scope>NUCLEOTIDE SEQUENCE [LARGE SCALE GENOMIC DNA]</scope>
    <source>
        <strain evidence="4">NRRL Y-27907 / 11-Y1</strain>
    </source>
</reference>
<proteinExistence type="predicted"/>
<dbReference type="GO" id="GO:0005634">
    <property type="term" value="C:nucleus"/>
    <property type="evidence" value="ECO:0007669"/>
    <property type="project" value="TreeGrafter"/>
</dbReference>
<dbReference type="InterPro" id="IPR036322">
    <property type="entry name" value="WD40_repeat_dom_sf"/>
</dbReference>
<dbReference type="HOGENOM" id="CLU_016855_0_0_1"/>
<dbReference type="RefSeq" id="XP_007374186.1">
    <property type="nucleotide sequence ID" value="XM_007374124.1"/>
</dbReference>
<dbReference type="AlphaFoldDB" id="G3AJE3"/>
<protein>
    <submittedName>
        <fullName evidence="3">Uncharacterized protein</fullName>
    </submittedName>
</protein>
<dbReference type="OrthoDB" id="3367at2759"/>
<dbReference type="Gene3D" id="2.130.10.10">
    <property type="entry name" value="YVTN repeat-like/Quinoprotein amine dehydrogenase"/>
    <property type="match status" value="1"/>
</dbReference>
<dbReference type="InterPro" id="IPR001680">
    <property type="entry name" value="WD40_rpt"/>
</dbReference>
<gene>
    <name evidence="3" type="ORF">SPAPADRAFT_149728</name>
</gene>
<accession>G3AJE3</accession>
<dbReference type="GO" id="GO:0045013">
    <property type="term" value="P:carbon catabolite repression of transcription"/>
    <property type="evidence" value="ECO:0007669"/>
    <property type="project" value="TreeGrafter"/>
</dbReference>
<dbReference type="OMA" id="KMSYYNV"/>
<dbReference type="SUPFAM" id="SSF50978">
    <property type="entry name" value="WD40 repeat-like"/>
    <property type="match status" value="1"/>
</dbReference>
<name>G3AJE3_SPAPN</name>
<keyword evidence="2" id="KW-0677">Repeat</keyword>
<dbReference type="GO" id="GO:0032153">
    <property type="term" value="C:cell division site"/>
    <property type="evidence" value="ECO:0007669"/>
    <property type="project" value="TreeGrafter"/>
</dbReference>
<dbReference type="SMART" id="SM00320">
    <property type="entry name" value="WD40"/>
    <property type="match status" value="3"/>
</dbReference>
<dbReference type="PANTHER" id="PTHR14107:SF16">
    <property type="entry name" value="AT02583P"/>
    <property type="match status" value="1"/>
</dbReference>
<dbReference type="InterPro" id="IPR015943">
    <property type="entry name" value="WD40/YVTN_repeat-like_dom_sf"/>
</dbReference>
<dbReference type="GeneID" id="18870839"/>
<dbReference type="Proteomes" id="UP000000709">
    <property type="component" value="Unassembled WGS sequence"/>
</dbReference>
<dbReference type="GO" id="GO:0051286">
    <property type="term" value="C:cell tip"/>
    <property type="evidence" value="ECO:0007669"/>
    <property type="project" value="TreeGrafter"/>
</dbReference>
<dbReference type="InterPro" id="IPR051362">
    <property type="entry name" value="WD_repeat_creC_regulators"/>
</dbReference>
<evidence type="ECO:0000313" key="3">
    <source>
        <dbReference type="EMBL" id="EGW34602.1"/>
    </source>
</evidence>
<dbReference type="PANTHER" id="PTHR14107">
    <property type="entry name" value="WD REPEAT PROTEIN"/>
    <property type="match status" value="1"/>
</dbReference>
<keyword evidence="1" id="KW-0853">WD repeat</keyword>
<dbReference type="InParanoid" id="G3AJE3"/>
<evidence type="ECO:0000313" key="4">
    <source>
        <dbReference type="Proteomes" id="UP000000709"/>
    </source>
</evidence>
<sequence length="846" mass="94788">MTSTTVPLNKLPPTAPFLNSVCPGFTTLDDNVHYTLNDSDISLKNQEFLWPFSESATDTHTAQLNKTYLNISRPPISKNESNTYVSLPNHITSLFKSVVRNNDKGMEGNLHIGANINPLSHDPFRIVNLNPGCITKIIPLHNHTDDKLKQHQQQDKTKNNPFNKLTTNFNRLLNFGNDRKGANDRLFHKLLDKPNKLIQKVSQSEDFIQQLRSDQADKLLVSSHVNVLNVFALSPSSTFTNTKKVVGEKPPLFTSQELRSEDANEQQKAAAFAATEIVPRVIQEPLLRVQFNKSALITSMTTFVKFDKEPTIVCGFESGELIMIRLSDLTYSVFDDFGFEQETPSPFTPNVAVTSLEIIHHVNYDCLIVAGFSNGEVVIVDPYPRVPSANDEVPPTNATFMTTSSSEEKIKKSASATTGSYRKTEIGSDSYITYFKKFDLSPINKLNFEKLNQSQGYPVYLLGHFKISHKPITAISSTLEYSKSINLAKPETQPMILAIAANDGFVRFIDFVFTYNLDFGDETNKNNHSIVTDIISNYFNDGITDVQFSPDFKFVCVVGKGDLIETFKMSYYNVNGLLAKNTGTSNHVSTTNVASTANPVAGRRSRSGTINSLSSGGQIANPMFLSAAYHPYNTSSVASVDASRNENSPTPRLINFPLKEVYPPMIKDIQIVGRFKGHTNTVKAIQFIKSDDSSNNSVYKLISCGYDGKTIFWEFDYKALPKVKKPKEKPSQQPITRRRSLYKKHVIGPRVTDQLEIIVSIYKSLFDVRLKRHYRNIYKKSGNHPRHAAIISPIVNDKLVPSIEIPLASVDLSGIVYDGKIDGFYIDQYTFWVFAKNGDLFTYTIV</sequence>
<evidence type="ECO:0000256" key="1">
    <source>
        <dbReference type="ARBA" id="ARBA00022574"/>
    </source>
</evidence>
<dbReference type="EMBL" id="GL996500">
    <property type="protein sequence ID" value="EGW34602.1"/>
    <property type="molecule type" value="Genomic_DNA"/>
</dbReference>
<dbReference type="STRING" id="619300.G3AJE3"/>
<dbReference type="eggNOG" id="KOG2394">
    <property type="taxonomic scope" value="Eukaryota"/>
</dbReference>
<keyword evidence="4" id="KW-1185">Reference proteome</keyword>
<evidence type="ECO:0000256" key="2">
    <source>
        <dbReference type="ARBA" id="ARBA00022737"/>
    </source>
</evidence>